<organism evidence="3">
    <name type="scientific">Candidatus Berkiella cookevillensis</name>
    <dbReference type="NCBI Taxonomy" id="437022"/>
    <lineage>
        <taxon>Bacteria</taxon>
        <taxon>Pseudomonadati</taxon>
        <taxon>Pseudomonadota</taxon>
        <taxon>Gammaproteobacteria</taxon>
        <taxon>Candidatus Berkiellales</taxon>
        <taxon>Candidatus Berkiellaceae</taxon>
        <taxon>Candidatus Berkiella</taxon>
    </lineage>
</organism>
<feature type="chain" id="PRO_5043129607" evidence="1">
    <location>
        <begin position="29"/>
        <end position="126"/>
    </location>
</feature>
<proteinExistence type="predicted"/>
<dbReference type="Proteomes" id="UP000051494">
    <property type="component" value="Unassembled WGS sequence"/>
</dbReference>
<dbReference type="EMBL" id="LKHV02000001">
    <property type="protein sequence ID" value="MCS5708167.1"/>
    <property type="molecule type" value="Genomic_DNA"/>
</dbReference>
<dbReference type="AlphaFoldDB" id="A0A0Q9YCT7"/>
<keyword evidence="5" id="KW-1185">Reference proteome</keyword>
<feature type="domain" description="Glutaredoxin" evidence="2">
    <location>
        <begin position="43"/>
        <end position="95"/>
    </location>
</feature>
<protein>
    <submittedName>
        <fullName evidence="3 4">Glutaredoxin</fullName>
    </submittedName>
</protein>
<accession>A0A0Q9YCT7</accession>
<dbReference type="STRING" id="437022.CC99x_01618"/>
<dbReference type="CDD" id="cd02976">
    <property type="entry name" value="NrdH"/>
    <property type="match status" value="1"/>
</dbReference>
<dbReference type="PROSITE" id="PS51354">
    <property type="entry name" value="GLUTAREDOXIN_2"/>
    <property type="match status" value="1"/>
</dbReference>
<keyword evidence="1" id="KW-0732">Signal</keyword>
<dbReference type="SUPFAM" id="SSF52833">
    <property type="entry name" value="Thioredoxin-like"/>
    <property type="match status" value="1"/>
</dbReference>
<reference evidence="4" key="2">
    <citation type="journal article" date="2016" name="Genome Announc.">
        <title>Draft Genome Sequences of Two Novel Amoeba-Resistant Intranuclear Bacteria, 'Candidatus Berkiella cookevillensis' and 'Candidatus Berkiella aquae'.</title>
        <authorList>
            <person name="Mehari Y.T."/>
            <person name="Arivett B.A."/>
            <person name="Farone A.L."/>
            <person name="Gunderson J.H."/>
            <person name="Farone M.B."/>
        </authorList>
    </citation>
    <scope>NUCLEOTIDE SEQUENCE</scope>
    <source>
        <strain evidence="4">CC99</strain>
    </source>
</reference>
<evidence type="ECO:0000313" key="3">
    <source>
        <dbReference type="EMBL" id="KRG18406.1"/>
    </source>
</evidence>
<feature type="signal peptide" evidence="1">
    <location>
        <begin position="1"/>
        <end position="28"/>
    </location>
</feature>
<dbReference type="Gene3D" id="3.40.30.10">
    <property type="entry name" value="Glutaredoxin"/>
    <property type="match status" value="1"/>
</dbReference>
<name>A0A0Q9YCT7_9GAMM</name>
<reference evidence="3" key="1">
    <citation type="submission" date="2015-09" db="EMBL/GenBank/DDBJ databases">
        <title>Draft Genome Sequences of Two Novel Amoeba-resistant Intranuclear Bacteria, Candidatus Berkiella cookevillensis and Candidatus Berkiella aquae.</title>
        <authorList>
            <person name="Mehari Y.T."/>
            <person name="Arivett B.A."/>
            <person name="Farone A.L."/>
            <person name="Gunderson J.H."/>
            <person name="Farone M.B."/>
        </authorList>
    </citation>
    <scope>NUCLEOTIDE SEQUENCE [LARGE SCALE GENOMIC DNA]</scope>
    <source>
        <strain evidence="3">CC99</strain>
    </source>
</reference>
<dbReference type="RefSeq" id="WP_259596600.1">
    <property type="nucleotide sequence ID" value="NZ_LKHV02000001.1"/>
</dbReference>
<dbReference type="EMBL" id="LKHV01000007">
    <property type="protein sequence ID" value="KRG18406.1"/>
    <property type="molecule type" value="Genomic_DNA"/>
</dbReference>
<evidence type="ECO:0000259" key="2">
    <source>
        <dbReference type="Pfam" id="PF00462"/>
    </source>
</evidence>
<gene>
    <name evidence="4" type="ORF">CC99x_004545</name>
    <name evidence="3" type="ORF">CC99x_01618</name>
</gene>
<evidence type="ECO:0000313" key="4">
    <source>
        <dbReference type="EMBL" id="MCS5708167.1"/>
    </source>
</evidence>
<comment type="caution">
    <text evidence="3">The sequence shown here is derived from an EMBL/GenBank/DDBJ whole genome shotgun (WGS) entry which is preliminary data.</text>
</comment>
<dbReference type="InterPro" id="IPR002109">
    <property type="entry name" value="Glutaredoxin"/>
</dbReference>
<evidence type="ECO:0000313" key="5">
    <source>
        <dbReference type="Proteomes" id="UP000051494"/>
    </source>
</evidence>
<sequence>MSKIFCGVFSPIFLSIILTLSFLSPASAATANIEKTTRDNNEVSIYVASWCSHCRKAKEYLDQLQVTYTLYDIDTPNGQEKFDALHAQGIPIITVGEYRMDGFNAVQLTKVLCQHAVLENCSGAVS</sequence>
<evidence type="ECO:0000256" key="1">
    <source>
        <dbReference type="SAM" id="SignalP"/>
    </source>
</evidence>
<dbReference type="InterPro" id="IPR036249">
    <property type="entry name" value="Thioredoxin-like_sf"/>
</dbReference>
<dbReference type="Pfam" id="PF00462">
    <property type="entry name" value="Glutaredoxin"/>
    <property type="match status" value="1"/>
</dbReference>
<reference evidence="4" key="3">
    <citation type="submission" date="2021-06" db="EMBL/GenBank/DDBJ databases">
        <title>Genomic Description and Analysis of Intracellular Bacteria, Candidatus Berkiella cookevillensis and Candidatus Berkiella aquae.</title>
        <authorList>
            <person name="Kidane D.T."/>
            <person name="Mehari Y.T."/>
            <person name="Rice F.C."/>
            <person name="Arivett B.A."/>
            <person name="Farone A.L."/>
            <person name="Berk S.G."/>
            <person name="Farone M.B."/>
        </authorList>
    </citation>
    <scope>NUCLEOTIDE SEQUENCE</scope>
    <source>
        <strain evidence="4">CC99</strain>
    </source>
</reference>